<protein>
    <recommendedName>
        <fullName evidence="1">Dolichyl-diphosphooligosaccharide--protein glycosyltransferase subunit 2</fullName>
    </recommendedName>
    <alternativeName>
        <fullName evidence="1">Ribophorin-2</fullName>
    </alternativeName>
</protein>
<keyword evidence="4" id="KW-1185">Reference proteome</keyword>
<comment type="subunit">
    <text evidence="1">Component of the oligosaccharyltransferase (OST) complex.</text>
</comment>
<dbReference type="HOGENOM" id="CLU_2457683_0_0_1"/>
<keyword evidence="1" id="KW-0256">Endoplasmic reticulum</keyword>
<dbReference type="EnsemblMetazoa" id="tetur05g06200.1">
    <property type="protein sequence ID" value="tetur05g06200.1"/>
    <property type="gene ID" value="tetur05g06200"/>
</dbReference>
<accession>T1K5G7</accession>
<evidence type="ECO:0000313" key="4">
    <source>
        <dbReference type="Proteomes" id="UP000015104"/>
    </source>
</evidence>
<evidence type="ECO:0000256" key="1">
    <source>
        <dbReference type="RuleBase" id="RU366029"/>
    </source>
</evidence>
<proteinExistence type="inferred from homology"/>
<comment type="pathway">
    <text evidence="1">Protein modification; protein glycosylation.</text>
</comment>
<reference evidence="3" key="2">
    <citation type="submission" date="2015-06" db="UniProtKB">
        <authorList>
            <consortium name="EnsemblMetazoa"/>
        </authorList>
    </citation>
    <scope>IDENTIFICATION</scope>
</reference>
<dbReference type="Proteomes" id="UP000015104">
    <property type="component" value="Unassembled WGS sequence"/>
</dbReference>
<name>T1K5G7_TETUR</name>
<organism evidence="3 4">
    <name type="scientific">Tetranychus urticae</name>
    <name type="common">Two-spotted spider mite</name>
    <dbReference type="NCBI Taxonomy" id="32264"/>
    <lineage>
        <taxon>Eukaryota</taxon>
        <taxon>Metazoa</taxon>
        <taxon>Ecdysozoa</taxon>
        <taxon>Arthropoda</taxon>
        <taxon>Chelicerata</taxon>
        <taxon>Arachnida</taxon>
        <taxon>Acari</taxon>
        <taxon>Acariformes</taxon>
        <taxon>Trombidiformes</taxon>
        <taxon>Prostigmata</taxon>
        <taxon>Eleutherengona</taxon>
        <taxon>Raphignathae</taxon>
        <taxon>Tetranychoidea</taxon>
        <taxon>Tetranychidae</taxon>
        <taxon>Tetranychus</taxon>
    </lineage>
</organism>
<dbReference type="AlphaFoldDB" id="T1K5G7"/>
<dbReference type="EMBL" id="CAEY01001588">
    <property type="status" value="NOT_ANNOTATED_CDS"/>
    <property type="molecule type" value="Genomic_DNA"/>
</dbReference>
<comment type="function">
    <text evidence="1">Subunit of the oligosaccharyl transferase (OST) complex that catalyzes the initial transfer of a defined glycan (Glc(3)Man(9)GlcNAc(2) in eukaryotes) from the lipid carrier dolichol-pyrophosphate to an asparagine residue within an Asn-X-Ser/Thr consensus motif in nascent polypeptide chains, the first step in protein N-glycosylation. N-glycosylation occurs cotranslationally and the complex associates with the Sec61 complex at the channel-forming translocon complex that mediates protein translocation across the endoplasmic reticulum (ER). All subunits are required for a maximal enzyme activity.</text>
</comment>
<comment type="subcellular location">
    <subcellularLocation>
        <location evidence="1">Endoplasmic reticulum membrane</location>
        <topology evidence="1">Multi-pass membrane protein</topology>
    </subcellularLocation>
</comment>
<dbReference type="GO" id="GO:0006487">
    <property type="term" value="P:protein N-linked glycosylation"/>
    <property type="evidence" value="ECO:0007669"/>
    <property type="project" value="UniProtKB-UniRule"/>
</dbReference>
<dbReference type="GO" id="GO:0008250">
    <property type="term" value="C:oligosaccharyltransferase complex"/>
    <property type="evidence" value="ECO:0007669"/>
    <property type="project" value="UniProtKB-UniRule"/>
</dbReference>
<feature type="domain" description="Ribophorin II N-terminal" evidence="2">
    <location>
        <begin position="1"/>
        <end position="37"/>
    </location>
</feature>
<reference evidence="4" key="1">
    <citation type="submission" date="2011-08" db="EMBL/GenBank/DDBJ databases">
        <authorList>
            <person name="Rombauts S."/>
        </authorList>
    </citation>
    <scope>NUCLEOTIDE SEQUENCE</scope>
    <source>
        <strain evidence="4">London</strain>
    </source>
</reference>
<evidence type="ECO:0000313" key="3">
    <source>
        <dbReference type="EnsemblMetazoa" id="tetur05g06200.1"/>
    </source>
</evidence>
<dbReference type="UniPathway" id="UPA00378"/>
<comment type="similarity">
    <text evidence="1">Belongs to the SWP1 family.</text>
</comment>
<dbReference type="InterPro" id="IPR055373">
    <property type="entry name" value="Ribophorin_II_N"/>
</dbReference>
<dbReference type="Pfam" id="PF05817">
    <property type="entry name" value="Ribophorin_II"/>
    <property type="match status" value="1"/>
</dbReference>
<evidence type="ECO:0000259" key="2">
    <source>
        <dbReference type="Pfam" id="PF05817"/>
    </source>
</evidence>
<sequence>MQADEVDGRFLQFEGGLGVTANIILGIYSLASSLNEPHLSVKRIHCNRSVLHTIGPIIWVSLFGKPSTTVSLLAASSTLPYYSKLSRLW</sequence>